<accession>A0A6M3KSY1</accession>
<reference evidence="1" key="1">
    <citation type="submission" date="2020-03" db="EMBL/GenBank/DDBJ databases">
        <title>The deep terrestrial virosphere.</title>
        <authorList>
            <person name="Holmfeldt K."/>
            <person name="Nilsson E."/>
            <person name="Simone D."/>
            <person name="Lopez-Fernandez M."/>
            <person name="Wu X."/>
            <person name="de Brujin I."/>
            <person name="Lundin D."/>
            <person name="Andersson A."/>
            <person name="Bertilsson S."/>
            <person name="Dopson M."/>
        </authorList>
    </citation>
    <scope>NUCLEOTIDE SEQUENCE</scope>
    <source>
        <strain evidence="1">MM415B02272</strain>
    </source>
</reference>
<proteinExistence type="predicted"/>
<dbReference type="EMBL" id="MT142556">
    <property type="protein sequence ID" value="QJA85139.1"/>
    <property type="molecule type" value="Genomic_DNA"/>
</dbReference>
<name>A0A6M3KSY1_9ZZZZ</name>
<dbReference type="AlphaFoldDB" id="A0A6M3KSY1"/>
<sequence>MAFNAVSYKPVITGELLRIHMDAVGLSLRKLAGLLSAEVGYEIGFWVIDEWRKDGDHVIEPDELYGLQRIFIGILE</sequence>
<organism evidence="1">
    <name type="scientific">viral metagenome</name>
    <dbReference type="NCBI Taxonomy" id="1070528"/>
    <lineage>
        <taxon>unclassified sequences</taxon>
        <taxon>metagenomes</taxon>
        <taxon>organismal metagenomes</taxon>
    </lineage>
</organism>
<protein>
    <submittedName>
        <fullName evidence="1">Uncharacterized protein</fullName>
    </submittedName>
</protein>
<evidence type="ECO:0000313" key="1">
    <source>
        <dbReference type="EMBL" id="QJA85139.1"/>
    </source>
</evidence>
<gene>
    <name evidence="1" type="ORF">MM415B02272_0012</name>
</gene>